<keyword evidence="1" id="KW-0175">Coiled coil</keyword>
<dbReference type="Proteomes" id="UP001139263">
    <property type="component" value="Unassembled WGS sequence"/>
</dbReference>
<dbReference type="AlphaFoldDB" id="A0A9X1VBV1"/>
<keyword evidence="3" id="KW-1185">Reference proteome</keyword>
<organism evidence="2 3">
    <name type="scientific">Sulfoacidibacillus ferrooxidans</name>
    <dbReference type="NCBI Taxonomy" id="2005001"/>
    <lineage>
        <taxon>Bacteria</taxon>
        <taxon>Bacillati</taxon>
        <taxon>Bacillota</taxon>
        <taxon>Bacilli</taxon>
        <taxon>Bacillales</taxon>
        <taxon>Alicyclobacillaceae</taxon>
        <taxon>Sulfoacidibacillus</taxon>
    </lineage>
</organism>
<name>A0A9X1VBV1_9BACL</name>
<comment type="caution">
    <text evidence="2">The sequence shown here is derived from an EMBL/GenBank/DDBJ whole genome shotgun (WGS) entry which is preliminary data.</text>
</comment>
<proteinExistence type="predicted"/>
<dbReference type="RefSeq" id="WP_241716127.1">
    <property type="nucleotide sequence ID" value="NZ_JALBUF010000014.1"/>
</dbReference>
<accession>A0A9X1VBV1</accession>
<evidence type="ECO:0000313" key="3">
    <source>
        <dbReference type="Proteomes" id="UP001139263"/>
    </source>
</evidence>
<evidence type="ECO:0000313" key="2">
    <source>
        <dbReference type="EMBL" id="MCI0184445.1"/>
    </source>
</evidence>
<gene>
    <name evidence="2" type="ORF">MM817_02742</name>
</gene>
<evidence type="ECO:0000256" key="1">
    <source>
        <dbReference type="SAM" id="Coils"/>
    </source>
</evidence>
<evidence type="ECO:0008006" key="4">
    <source>
        <dbReference type="Google" id="ProtNLM"/>
    </source>
</evidence>
<reference evidence="2" key="1">
    <citation type="submission" date="2022-03" db="EMBL/GenBank/DDBJ databases">
        <title>Draft Genome Sequence of Firmicute Strain S0AB, a Heterotrophic Iron/Sulfur-Oxidizing Extreme Acidophile.</title>
        <authorList>
            <person name="Vergara E."/>
            <person name="Pakostova E."/>
            <person name="Johnson D.B."/>
            <person name="Holmes D.S."/>
        </authorList>
    </citation>
    <scope>NUCLEOTIDE SEQUENCE</scope>
    <source>
        <strain evidence="2">S0AB</strain>
    </source>
</reference>
<feature type="coiled-coil region" evidence="1">
    <location>
        <begin position="103"/>
        <end position="130"/>
    </location>
</feature>
<sequence>MACLITCFPSFVPSRSLVYVNMVQETTSHHHPPRKGDHPIMPHGSGHIKGKTLIVQTIQAGSLDTQHIKVRGHRVVLRYPIRKRIHTLRRELHELHKELHHIDHTLKRELHRQEEQMRDLQKELRLMKNELASGLPANPVLQAYFTAYQHQVVTVTTGGGSITGTVTLVGTNAVEITESTGDIVVIPYGKIVSIS</sequence>
<dbReference type="EMBL" id="JALBUF010000014">
    <property type="protein sequence ID" value="MCI0184445.1"/>
    <property type="molecule type" value="Genomic_DNA"/>
</dbReference>
<protein>
    <recommendedName>
        <fullName evidence="4">DUF2642 domain-containing protein</fullName>
    </recommendedName>
</protein>